<dbReference type="OrthoDB" id="3533156at2"/>
<protein>
    <submittedName>
        <fullName evidence="2">Protein N-acetyltransferase, RimJ/RimL family</fullName>
    </submittedName>
</protein>
<dbReference type="InterPro" id="IPR051531">
    <property type="entry name" value="N-acetyltransferase"/>
</dbReference>
<dbReference type="Gene3D" id="3.40.630.30">
    <property type="match status" value="1"/>
</dbReference>
<sequence>MTGTATAQRAKGNEETRIVTPRLVLRPWRTDDAEAALAVYGTDDVTRWLAPAMTRQPDAASMRELLRAWQEGGAALERPAGRWAVELRESGELVGGAAVLPLPPYGVDLEIGWQLAQPFWGRGLAAEAGRALAGYAFAAGVDELFAVVRPRNDRGAATARSVGMEWVGETEKYYDLRLQVYRLRKGEFEASTAPGPVA</sequence>
<keyword evidence="2" id="KW-0808">Transferase</keyword>
<dbReference type="Proteomes" id="UP000198280">
    <property type="component" value="Unassembled WGS sequence"/>
</dbReference>
<organism evidence="2 3">
    <name type="scientific">Actinacidiphila glaucinigra</name>
    <dbReference type="NCBI Taxonomy" id="235986"/>
    <lineage>
        <taxon>Bacteria</taxon>
        <taxon>Bacillati</taxon>
        <taxon>Actinomycetota</taxon>
        <taxon>Actinomycetes</taxon>
        <taxon>Kitasatosporales</taxon>
        <taxon>Streptomycetaceae</taxon>
        <taxon>Actinacidiphila</taxon>
    </lineage>
</organism>
<gene>
    <name evidence="2" type="ORF">SAMN05216252_10417</name>
</gene>
<dbReference type="Pfam" id="PF13302">
    <property type="entry name" value="Acetyltransf_3"/>
    <property type="match status" value="1"/>
</dbReference>
<dbReference type="SUPFAM" id="SSF55729">
    <property type="entry name" value="Acyl-CoA N-acyltransferases (Nat)"/>
    <property type="match status" value="1"/>
</dbReference>
<feature type="domain" description="N-acetyltransferase" evidence="1">
    <location>
        <begin position="23"/>
        <end position="183"/>
    </location>
</feature>
<keyword evidence="3" id="KW-1185">Reference proteome</keyword>
<proteinExistence type="predicted"/>
<evidence type="ECO:0000313" key="2">
    <source>
        <dbReference type="EMBL" id="SNS19207.1"/>
    </source>
</evidence>
<dbReference type="InterPro" id="IPR000182">
    <property type="entry name" value="GNAT_dom"/>
</dbReference>
<dbReference type="PROSITE" id="PS51186">
    <property type="entry name" value="GNAT"/>
    <property type="match status" value="1"/>
</dbReference>
<reference evidence="2 3" key="1">
    <citation type="submission" date="2017-06" db="EMBL/GenBank/DDBJ databases">
        <authorList>
            <person name="Kim H.J."/>
            <person name="Triplett B.A."/>
        </authorList>
    </citation>
    <scope>NUCLEOTIDE SEQUENCE [LARGE SCALE GENOMIC DNA]</scope>
    <source>
        <strain evidence="2 3">CGMCC 4.1858</strain>
    </source>
</reference>
<dbReference type="AlphaFoldDB" id="A0A239CG94"/>
<accession>A0A239CG94</accession>
<dbReference type="RefSeq" id="WP_089223157.1">
    <property type="nucleotide sequence ID" value="NZ_FZOF01000004.1"/>
</dbReference>
<dbReference type="PANTHER" id="PTHR43792">
    <property type="entry name" value="GNAT FAMILY, PUTATIVE (AFU_ORTHOLOGUE AFUA_3G00765)-RELATED-RELATED"/>
    <property type="match status" value="1"/>
</dbReference>
<dbReference type="InterPro" id="IPR016181">
    <property type="entry name" value="Acyl_CoA_acyltransferase"/>
</dbReference>
<evidence type="ECO:0000259" key="1">
    <source>
        <dbReference type="PROSITE" id="PS51186"/>
    </source>
</evidence>
<evidence type="ECO:0000313" key="3">
    <source>
        <dbReference type="Proteomes" id="UP000198280"/>
    </source>
</evidence>
<dbReference type="GO" id="GO:0016747">
    <property type="term" value="F:acyltransferase activity, transferring groups other than amino-acyl groups"/>
    <property type="evidence" value="ECO:0007669"/>
    <property type="project" value="InterPro"/>
</dbReference>
<dbReference type="EMBL" id="FZOF01000004">
    <property type="protein sequence ID" value="SNS19207.1"/>
    <property type="molecule type" value="Genomic_DNA"/>
</dbReference>
<name>A0A239CG94_9ACTN</name>
<dbReference type="PANTHER" id="PTHR43792:SF1">
    <property type="entry name" value="N-ACETYLTRANSFERASE DOMAIN-CONTAINING PROTEIN"/>
    <property type="match status" value="1"/>
</dbReference>